<dbReference type="Pfam" id="PF00089">
    <property type="entry name" value="Trypsin"/>
    <property type="match status" value="3"/>
</dbReference>
<dbReference type="EnsemblMetazoa" id="AMEM008245-RA">
    <property type="protein sequence ID" value="AMEM008245-PA"/>
    <property type="gene ID" value="AMEM008245"/>
</dbReference>
<evidence type="ECO:0000313" key="9">
    <source>
        <dbReference type="Proteomes" id="UP000075903"/>
    </source>
</evidence>
<dbReference type="PROSITE" id="PS00135">
    <property type="entry name" value="TRYPSIN_SER"/>
    <property type="match status" value="2"/>
</dbReference>
<dbReference type="VEuPathDB" id="VectorBase:AMEM21_002428"/>
<evidence type="ECO:0000256" key="5">
    <source>
        <dbReference type="ARBA" id="ARBA00024195"/>
    </source>
</evidence>
<dbReference type="PROSITE" id="PS00134">
    <property type="entry name" value="TRYPSIN_HIS"/>
    <property type="match status" value="2"/>
</dbReference>
<dbReference type="GO" id="GO:0004252">
    <property type="term" value="F:serine-type endopeptidase activity"/>
    <property type="evidence" value="ECO:0007669"/>
    <property type="project" value="InterPro"/>
</dbReference>
<evidence type="ECO:0000313" key="8">
    <source>
        <dbReference type="EnsemblMetazoa" id="AMEM008245-PA"/>
    </source>
</evidence>
<dbReference type="PROSITE" id="PS50240">
    <property type="entry name" value="TRYPSIN_DOM"/>
    <property type="match status" value="3"/>
</dbReference>
<dbReference type="InterPro" id="IPR018114">
    <property type="entry name" value="TRYPSIN_HIS"/>
</dbReference>
<evidence type="ECO:0000256" key="1">
    <source>
        <dbReference type="ARBA" id="ARBA00022670"/>
    </source>
</evidence>
<dbReference type="InterPro" id="IPR033116">
    <property type="entry name" value="TRYPSIN_SER"/>
</dbReference>
<dbReference type="Proteomes" id="UP000075903">
    <property type="component" value="Unassembled WGS sequence"/>
</dbReference>
<dbReference type="FunFam" id="2.40.10.10:FF:000034">
    <property type="entry name" value="Eupolytin"/>
    <property type="match status" value="1"/>
</dbReference>
<proteinExistence type="inferred from homology"/>
<dbReference type="GO" id="GO:0006508">
    <property type="term" value="P:proteolysis"/>
    <property type="evidence" value="ECO:0007669"/>
    <property type="project" value="UniProtKB-KW"/>
</dbReference>
<dbReference type="AlphaFoldDB" id="A0A182V3I3"/>
<dbReference type="SMART" id="SM00020">
    <property type="entry name" value="Tryp_SPc"/>
    <property type="match status" value="3"/>
</dbReference>
<evidence type="ECO:0000259" key="7">
    <source>
        <dbReference type="PROSITE" id="PS50240"/>
    </source>
</evidence>
<dbReference type="InterPro" id="IPR001254">
    <property type="entry name" value="Trypsin_dom"/>
</dbReference>
<feature type="domain" description="Peptidase S1" evidence="7">
    <location>
        <begin position="13"/>
        <end position="230"/>
    </location>
</feature>
<dbReference type="PANTHER" id="PTHR24250:SF50">
    <property type="entry name" value="PEPTIDASE S1 DOMAIN-CONTAINING PROTEIN"/>
    <property type="match status" value="1"/>
</dbReference>
<evidence type="ECO:0000256" key="4">
    <source>
        <dbReference type="ARBA" id="ARBA00023157"/>
    </source>
</evidence>
<dbReference type="CDD" id="cd00190">
    <property type="entry name" value="Tryp_SPc"/>
    <property type="match status" value="3"/>
</dbReference>
<evidence type="ECO:0000256" key="6">
    <source>
        <dbReference type="RuleBase" id="RU363034"/>
    </source>
</evidence>
<comment type="similarity">
    <text evidence="5">Belongs to the peptidase S1 family. CLIP subfamily.</text>
</comment>
<keyword evidence="2 6" id="KW-0378">Hydrolase</keyword>
<accession>A0A182V3I3</accession>
<protein>
    <recommendedName>
        <fullName evidence="7">Peptidase S1 domain-containing protein</fullName>
    </recommendedName>
</protein>
<sequence length="749" mass="80241">MKIYRQRRPFQRITNGQEATPGQFPYQIVLLSDFPTGTALCGGSVLTRNFILTAAHCVVSGTNTVVSGGIAIMGAHNRTIEEASQQRIRYTASGIRYHPLYVSSTLRYDIAVVLLDSSITFTDRIQPVRLPARSDTRQFGGFVGTLSGFGRTTDASQSISTVVRFTSNPVMTNANCITRWGSSNIQNQNVCLSGTGGRSSCNGDSGGPLTVESGGPMQIGVVSFVSIRGCEVAYRNETSTDRIVNGQEALPGQFPFQVALLLNFPKGTALCGGSVLTRNFILTAAHCVSATSTTLVSGGIAIMGAHNRTAMELSQQRIRFSSTGIRRHPEYNDTRLRNDVALILLNSPMTFTSRVQPISLPARTDTRQFEGFTGTVSGFGRSSDASPYPSSILRFTSNPIMTKAECIVSWGFTLAQSQNVCLKSTGGRSSCNGDSGGPLTVNSGGVLQIGTVSFGSAYGFVCLAVAAARAEQIDIDWSKVRPVEKFDHYWTRLPPEIQAYRNETSTDRITNGQEALPGQFPFQVALLSDFPEGTALCGASVLTRNFLLTASHCISGTGNVLSSGGIAIMGAHNRNIVELSQQRIRFSTSGIRRHPGYDATSLRNDVALVLLNSRITFTSRVQPIRLPARTDTRQFGGFTGTVSGFGRTTDFSQATSATLRFTSNPVLTNAECIVSWGFTLAQSQNVCLKASGGRSACNGDSGGPLTVDSNGVLQIGVVSFVSSSGCAAGWPSVYARVTYFLPWINANIW</sequence>
<evidence type="ECO:0000256" key="2">
    <source>
        <dbReference type="ARBA" id="ARBA00022801"/>
    </source>
</evidence>
<dbReference type="STRING" id="30066.A0A182V3I3"/>
<dbReference type="VEuPathDB" id="VectorBase:AMEM21_013947"/>
<dbReference type="FunFam" id="2.40.10.10:FF:000068">
    <property type="entry name" value="transmembrane protease serine 2"/>
    <property type="match status" value="2"/>
</dbReference>
<dbReference type="SUPFAM" id="SSF50494">
    <property type="entry name" value="Trypsin-like serine proteases"/>
    <property type="match status" value="3"/>
</dbReference>
<evidence type="ECO:0000256" key="3">
    <source>
        <dbReference type="ARBA" id="ARBA00022825"/>
    </source>
</evidence>
<dbReference type="InterPro" id="IPR043504">
    <property type="entry name" value="Peptidase_S1_PA_chymotrypsin"/>
</dbReference>
<dbReference type="PANTHER" id="PTHR24250">
    <property type="entry name" value="CHYMOTRYPSIN-RELATED"/>
    <property type="match status" value="1"/>
</dbReference>
<dbReference type="VEuPathDB" id="VectorBase:AMEM008245"/>
<feature type="domain" description="Peptidase S1" evidence="7">
    <location>
        <begin position="243"/>
        <end position="496"/>
    </location>
</feature>
<organism evidence="8 9">
    <name type="scientific">Anopheles merus</name>
    <name type="common">Mosquito</name>
    <dbReference type="NCBI Taxonomy" id="30066"/>
    <lineage>
        <taxon>Eukaryota</taxon>
        <taxon>Metazoa</taxon>
        <taxon>Ecdysozoa</taxon>
        <taxon>Arthropoda</taxon>
        <taxon>Hexapoda</taxon>
        <taxon>Insecta</taxon>
        <taxon>Pterygota</taxon>
        <taxon>Neoptera</taxon>
        <taxon>Endopterygota</taxon>
        <taxon>Diptera</taxon>
        <taxon>Nematocera</taxon>
        <taxon>Culicoidea</taxon>
        <taxon>Culicidae</taxon>
        <taxon>Anophelinae</taxon>
        <taxon>Anopheles</taxon>
    </lineage>
</organism>
<reference evidence="8" key="1">
    <citation type="submission" date="2020-05" db="UniProtKB">
        <authorList>
            <consortium name="EnsemblMetazoa"/>
        </authorList>
    </citation>
    <scope>IDENTIFICATION</scope>
    <source>
        <strain evidence="8">MAF</strain>
    </source>
</reference>
<keyword evidence="3 6" id="KW-0720">Serine protease</keyword>
<dbReference type="InterPro" id="IPR009003">
    <property type="entry name" value="Peptidase_S1_PA"/>
</dbReference>
<name>A0A182V3I3_ANOME</name>
<keyword evidence="1 6" id="KW-0645">Protease</keyword>
<keyword evidence="9" id="KW-1185">Reference proteome</keyword>
<dbReference type="InterPro" id="IPR001314">
    <property type="entry name" value="Peptidase_S1A"/>
</dbReference>
<dbReference type="PRINTS" id="PR00722">
    <property type="entry name" value="CHYMOTRYPSIN"/>
</dbReference>
<dbReference type="Gene3D" id="2.40.10.10">
    <property type="entry name" value="Trypsin-like serine proteases"/>
    <property type="match status" value="4"/>
</dbReference>
<keyword evidence="4" id="KW-1015">Disulfide bond</keyword>
<feature type="domain" description="Peptidase S1" evidence="7">
    <location>
        <begin position="509"/>
        <end position="749"/>
    </location>
</feature>